<dbReference type="Gene3D" id="3.40.50.720">
    <property type="entry name" value="NAD(P)-binding Rossmann-like Domain"/>
    <property type="match status" value="1"/>
</dbReference>
<keyword evidence="6" id="KW-0456">Lyase</keyword>
<dbReference type="SUPFAM" id="SSF51735">
    <property type="entry name" value="NAD(P)-binding Rossmann-fold domains"/>
    <property type="match status" value="1"/>
</dbReference>
<evidence type="ECO:0000256" key="1">
    <source>
        <dbReference type="ARBA" id="ARBA00001539"/>
    </source>
</evidence>
<dbReference type="GO" id="GO:0008460">
    <property type="term" value="F:dTDP-glucose 4,6-dehydratase activity"/>
    <property type="evidence" value="ECO:0007669"/>
    <property type="project" value="UniProtKB-EC"/>
</dbReference>
<reference evidence="9 10" key="1">
    <citation type="journal article" date="2023" name="BMC Biol.">
        <title>The compact genome of the sponge Oopsacas minuta (Hexactinellida) is lacking key metazoan core genes.</title>
        <authorList>
            <person name="Santini S."/>
            <person name="Schenkelaars Q."/>
            <person name="Jourda C."/>
            <person name="Duchesne M."/>
            <person name="Belahbib H."/>
            <person name="Rocher C."/>
            <person name="Selva M."/>
            <person name="Riesgo A."/>
            <person name="Vervoort M."/>
            <person name="Leys S.P."/>
            <person name="Kodjabachian L."/>
            <person name="Le Bivic A."/>
            <person name="Borchiellini C."/>
            <person name="Claverie J.M."/>
            <person name="Renard E."/>
        </authorList>
    </citation>
    <scope>NUCLEOTIDE SEQUENCE [LARGE SCALE GENOMIC DNA]</scope>
    <source>
        <strain evidence="9">SPO-2</strain>
    </source>
</reference>
<dbReference type="InterPro" id="IPR016040">
    <property type="entry name" value="NAD(P)-bd_dom"/>
</dbReference>
<protein>
    <recommendedName>
        <fullName evidence="7">dTDP-D-glucose 4,6-dehydratase</fullName>
        <ecNumber evidence="4">4.2.1.46</ecNumber>
    </recommendedName>
</protein>
<dbReference type="InterPro" id="IPR005888">
    <property type="entry name" value="dTDP_Gluc_deHydtase"/>
</dbReference>
<dbReference type="AlphaFoldDB" id="A0AAV7K8B0"/>
<evidence type="ECO:0000313" key="9">
    <source>
        <dbReference type="EMBL" id="KAI6656993.1"/>
    </source>
</evidence>
<evidence type="ECO:0000256" key="6">
    <source>
        <dbReference type="ARBA" id="ARBA00023239"/>
    </source>
</evidence>
<name>A0AAV7K8B0_9METZ</name>
<organism evidence="9 10">
    <name type="scientific">Oopsacas minuta</name>
    <dbReference type="NCBI Taxonomy" id="111878"/>
    <lineage>
        <taxon>Eukaryota</taxon>
        <taxon>Metazoa</taxon>
        <taxon>Porifera</taxon>
        <taxon>Hexactinellida</taxon>
        <taxon>Hexasterophora</taxon>
        <taxon>Lyssacinosida</taxon>
        <taxon>Leucopsacidae</taxon>
        <taxon>Oopsacas</taxon>
    </lineage>
</organism>
<dbReference type="GO" id="GO:0009225">
    <property type="term" value="P:nucleotide-sugar metabolic process"/>
    <property type="evidence" value="ECO:0007669"/>
    <property type="project" value="InterPro"/>
</dbReference>
<dbReference type="InterPro" id="IPR036291">
    <property type="entry name" value="NAD(P)-bd_dom_sf"/>
</dbReference>
<keyword evidence="5" id="KW-0520">NAD</keyword>
<dbReference type="FunFam" id="3.40.50.720:FF:000304">
    <property type="entry name" value="UDP-glucose 4,6-dehydratase"/>
    <property type="match status" value="1"/>
</dbReference>
<evidence type="ECO:0000259" key="8">
    <source>
        <dbReference type="Pfam" id="PF16363"/>
    </source>
</evidence>
<dbReference type="CDD" id="cd05246">
    <property type="entry name" value="dTDP_GD_SDR_e"/>
    <property type="match status" value="1"/>
</dbReference>
<evidence type="ECO:0000256" key="2">
    <source>
        <dbReference type="ARBA" id="ARBA00001911"/>
    </source>
</evidence>
<dbReference type="PANTHER" id="PTHR43000">
    <property type="entry name" value="DTDP-D-GLUCOSE 4,6-DEHYDRATASE-RELATED"/>
    <property type="match status" value="1"/>
</dbReference>
<accession>A0AAV7K8B0</accession>
<dbReference type="Proteomes" id="UP001165289">
    <property type="component" value="Unassembled WGS sequence"/>
</dbReference>
<evidence type="ECO:0000256" key="3">
    <source>
        <dbReference type="ARBA" id="ARBA00008178"/>
    </source>
</evidence>
<evidence type="ECO:0000256" key="5">
    <source>
        <dbReference type="ARBA" id="ARBA00023027"/>
    </source>
</evidence>
<dbReference type="EMBL" id="JAKMXF010000133">
    <property type="protein sequence ID" value="KAI6656993.1"/>
    <property type="molecule type" value="Genomic_DNA"/>
</dbReference>
<comment type="cofactor">
    <cofactor evidence="2">
        <name>NAD(+)</name>
        <dbReference type="ChEBI" id="CHEBI:57540"/>
    </cofactor>
</comment>
<dbReference type="Pfam" id="PF16363">
    <property type="entry name" value="GDP_Man_Dehyd"/>
    <property type="match status" value="1"/>
</dbReference>
<proteinExistence type="inferred from homology"/>
<keyword evidence="10" id="KW-1185">Reference proteome</keyword>
<sequence>MKILVTGGAGFIGSHIVLALVKQPQNSIYNVDKLSYCSDLRNLKECNNLPNYQFIYGNLCDTTFVLDLFEKFKFDAVIHLAAESHVSNSFQAPIEVFENNVKSTQSLLEACRKSPVRRFLYVSTDEVYGGDNTTPVSEDTILRPTNPYSASKAACEHIVNAYKTSFKIPVVVVRLNNVYGPHQHKEKVIPRFISALLHGDKCTIEGSGKQKRNFLYIADAVDGVLTVFQKGVNGEVYNIGTEFNITIIDLVKLLLEQIQPKGRIVDFIEYIKDRPHNDLVYPIDSSKLQMLGWSVQVGWEQGIKQSIEWYQQQLEKINSKL</sequence>
<evidence type="ECO:0000313" key="10">
    <source>
        <dbReference type="Proteomes" id="UP001165289"/>
    </source>
</evidence>
<dbReference type="EC" id="4.2.1.46" evidence="4"/>
<feature type="domain" description="NAD(P)-binding" evidence="8">
    <location>
        <begin position="4"/>
        <end position="305"/>
    </location>
</feature>
<gene>
    <name evidence="9" type="ORF">LOD99_16294</name>
</gene>
<comment type="catalytic activity">
    <reaction evidence="1">
        <text>dTDP-alpha-D-glucose = dTDP-4-dehydro-6-deoxy-alpha-D-glucose + H2O</text>
        <dbReference type="Rhea" id="RHEA:17221"/>
        <dbReference type="ChEBI" id="CHEBI:15377"/>
        <dbReference type="ChEBI" id="CHEBI:57477"/>
        <dbReference type="ChEBI" id="CHEBI:57649"/>
        <dbReference type="EC" id="4.2.1.46"/>
    </reaction>
</comment>
<dbReference type="Gene3D" id="3.90.25.10">
    <property type="entry name" value="UDP-galactose 4-epimerase, domain 1"/>
    <property type="match status" value="1"/>
</dbReference>
<evidence type="ECO:0000256" key="4">
    <source>
        <dbReference type="ARBA" id="ARBA00011990"/>
    </source>
</evidence>
<evidence type="ECO:0000256" key="7">
    <source>
        <dbReference type="ARBA" id="ARBA00067702"/>
    </source>
</evidence>
<comment type="similarity">
    <text evidence="3">Belongs to the NAD(P)-dependent epimerase/dehydratase family. dTDP-glucose dehydratase subfamily.</text>
</comment>
<comment type="caution">
    <text evidence="9">The sequence shown here is derived from an EMBL/GenBank/DDBJ whole genome shotgun (WGS) entry which is preliminary data.</text>
</comment>